<geneLocation type="mitochondrion" evidence="3"/>
<dbReference type="GeneID" id="39411777"/>
<organism evidence="3">
    <name type="scientific">Orbilia brochopaga</name>
    <dbReference type="NCBI Taxonomy" id="3140254"/>
    <lineage>
        <taxon>Eukaryota</taxon>
        <taxon>Fungi</taxon>
        <taxon>Dikarya</taxon>
        <taxon>Ascomycota</taxon>
        <taxon>Pezizomycotina</taxon>
        <taxon>Orbiliomycetes</taxon>
        <taxon>Orbiliales</taxon>
        <taxon>Orbiliaceae</taxon>
        <taxon>Orbilia</taxon>
    </lineage>
</organism>
<dbReference type="InterPro" id="IPR027434">
    <property type="entry name" value="Homing_endonucl"/>
</dbReference>
<dbReference type="GO" id="GO:0004519">
    <property type="term" value="F:endonuclease activity"/>
    <property type="evidence" value="ECO:0007669"/>
    <property type="project" value="InterPro"/>
</dbReference>
<sequence length="125" mass="14776">MVPARQEGLIIYNLVEVVRLMNVLIIKYRLECKLRLHTPTQPRIYINQHSMPLLRKLVTPYKAKSMLYKIEELIKIQLKKGFFMVLFQKNSISRTGWKVWARFTISLHVKDINLLQQIKSYFGGG</sequence>
<dbReference type="EMBL" id="MK550698">
    <property type="protein sequence ID" value="QBL02522.1"/>
    <property type="molecule type" value="Genomic_DNA"/>
</dbReference>
<evidence type="ECO:0000259" key="1">
    <source>
        <dbReference type="Pfam" id="PF00961"/>
    </source>
</evidence>
<feature type="domain" description="Homing endonuclease LAGLIDADG" evidence="2">
    <location>
        <begin position="14"/>
        <end position="53"/>
    </location>
</feature>
<gene>
    <name evidence="3" type="primary">orf125</name>
</gene>
<dbReference type="Gene3D" id="3.10.28.10">
    <property type="entry name" value="Homing endonucleases"/>
    <property type="match status" value="2"/>
</dbReference>
<dbReference type="Pfam" id="PF03161">
    <property type="entry name" value="LAGLIDADG_2"/>
    <property type="match status" value="1"/>
</dbReference>
<proteinExistence type="predicted"/>
<evidence type="ECO:0000313" key="3">
    <source>
        <dbReference type="EMBL" id="QBL02522.1"/>
    </source>
</evidence>
<name>A0A481ZMJ3_9PEZI</name>
<dbReference type="RefSeq" id="YP_009568441.1">
    <property type="nucleotide sequence ID" value="NC_041248.1"/>
</dbReference>
<accession>A0A481ZMJ3</accession>
<feature type="domain" description="Homing endonuclease LAGLIDADG" evidence="1">
    <location>
        <begin position="81"/>
        <end position="124"/>
    </location>
</feature>
<dbReference type="InterPro" id="IPR004860">
    <property type="entry name" value="LAGLIDADG_dom"/>
</dbReference>
<evidence type="ECO:0000259" key="2">
    <source>
        <dbReference type="Pfam" id="PF03161"/>
    </source>
</evidence>
<dbReference type="Pfam" id="PF00961">
    <property type="entry name" value="LAGLIDADG_1"/>
    <property type="match status" value="1"/>
</dbReference>
<protein>
    <recommendedName>
        <fullName evidence="1 2">Homing endonuclease LAGLIDADG domain-containing protein</fullName>
    </recommendedName>
</protein>
<dbReference type="SUPFAM" id="SSF55608">
    <property type="entry name" value="Homing endonucleases"/>
    <property type="match status" value="2"/>
</dbReference>
<dbReference type="AlphaFoldDB" id="A0A481ZMJ3"/>
<reference evidence="3" key="1">
    <citation type="journal article" date="2019" name="Mitochondrial DNA Part B Resour">
        <title>Characterization of the complete mitochondrial genome of Drechslerella brochopaga, a fungal species trapping nematodes with constricting rings.</title>
        <authorList>
            <person name="Fang M."/>
            <person name="Wang S."/>
            <person name="Xu J."/>
            <person name="Jiang L."/>
            <person name="Zhou D."/>
            <person name="Zhang K.-Q."/>
            <person name="Zhang Y."/>
        </authorList>
    </citation>
    <scope>NUCLEOTIDE SEQUENCE</scope>
    <source>
        <strain evidence="3">YMF1.03216</strain>
    </source>
</reference>
<reference evidence="3" key="2">
    <citation type="submission" date="2019-02" db="EMBL/GenBank/DDBJ databases">
        <authorList>
            <person name="Fang M.L."/>
            <person name="Zhang Y."/>
        </authorList>
    </citation>
    <scope>NUCLEOTIDE SEQUENCE</scope>
    <source>
        <strain evidence="3">YMF1.03216</strain>
    </source>
</reference>
<keyword evidence="3" id="KW-0496">Mitochondrion</keyword>